<feature type="domain" description="Outer membrane protein beta-barrel" evidence="7">
    <location>
        <begin position="9"/>
        <end position="232"/>
    </location>
</feature>
<dbReference type="GO" id="GO:0009279">
    <property type="term" value="C:cell outer membrane"/>
    <property type="evidence" value="ECO:0007669"/>
    <property type="project" value="UniProtKB-SubCell"/>
</dbReference>
<keyword evidence="3" id="KW-0472">Membrane</keyword>
<dbReference type="InterPro" id="IPR051692">
    <property type="entry name" value="OMP-like"/>
</dbReference>
<evidence type="ECO:0000313" key="9">
    <source>
        <dbReference type="Proteomes" id="UP000623250"/>
    </source>
</evidence>
<evidence type="ECO:0000256" key="1">
    <source>
        <dbReference type="ARBA" id="ARBA00004442"/>
    </source>
</evidence>
<dbReference type="Proteomes" id="UP000623250">
    <property type="component" value="Unassembled WGS sequence"/>
</dbReference>
<evidence type="ECO:0000256" key="3">
    <source>
        <dbReference type="ARBA" id="ARBA00023136"/>
    </source>
</evidence>
<feature type="signal peptide" evidence="6">
    <location>
        <begin position="1"/>
        <end position="21"/>
    </location>
</feature>
<dbReference type="PANTHER" id="PTHR34001">
    <property type="entry name" value="BLL7405 PROTEIN"/>
    <property type="match status" value="1"/>
</dbReference>
<protein>
    <submittedName>
        <fullName evidence="8">Porin family protein</fullName>
    </submittedName>
</protein>
<dbReference type="EMBL" id="JAEMUK010000082">
    <property type="protein sequence ID" value="MBJ7544878.1"/>
    <property type="molecule type" value="Genomic_DNA"/>
</dbReference>
<dbReference type="InterPro" id="IPR011250">
    <property type="entry name" value="OMP/PagP_B-barrel"/>
</dbReference>
<evidence type="ECO:0000313" key="8">
    <source>
        <dbReference type="EMBL" id="MBJ7544878.1"/>
    </source>
</evidence>
<evidence type="ECO:0000256" key="6">
    <source>
        <dbReference type="SAM" id="SignalP"/>
    </source>
</evidence>
<evidence type="ECO:0000256" key="2">
    <source>
        <dbReference type="ARBA" id="ARBA00022729"/>
    </source>
</evidence>
<comment type="subcellular location">
    <subcellularLocation>
        <location evidence="1">Cell outer membrane</location>
    </subcellularLocation>
</comment>
<dbReference type="SUPFAM" id="SSF56925">
    <property type="entry name" value="OMPA-like"/>
    <property type="match status" value="1"/>
</dbReference>
<sequence length="241" mass="25075">MIKGIIFGAASVIAMIASAQAADMYKGGGAGGYKDGPYVSAATWTGFYAGINGGYASSVHDNQYSYTGFAGIQPAGGFGGGQIGYNIQSAFGLPFVIGVEADLQGADISDEAFASYTYDSELEWFGTVRGRIGYAAGNALAYFTGGFAYGSLTGGARDGGEIYKYDDTATGYVLGGGVEYKFTSKLSLKAEYQYLNLGRNVPVLGGDDTLASAGSTVKDDAFHTVRLGLNYHVGSTYEPMK</sequence>
<gene>
    <name evidence="8" type="ORF">JDN41_15095</name>
</gene>
<dbReference type="AlphaFoldDB" id="A0A8I1GD57"/>
<proteinExistence type="inferred from homology"/>
<keyword evidence="9" id="KW-1185">Reference proteome</keyword>
<keyword evidence="2 6" id="KW-0732">Signal</keyword>
<comment type="similarity">
    <text evidence="5">Belongs to the Omp25/RopB family.</text>
</comment>
<dbReference type="InterPro" id="IPR027385">
    <property type="entry name" value="Beta-barrel_OMP"/>
</dbReference>
<dbReference type="RefSeq" id="WP_037237268.1">
    <property type="nucleotide sequence ID" value="NZ_JAEMUK010000082.1"/>
</dbReference>
<name>A0A8I1GD57_9HYPH</name>
<evidence type="ECO:0000259" key="7">
    <source>
        <dbReference type="Pfam" id="PF13505"/>
    </source>
</evidence>
<dbReference type="Pfam" id="PF13505">
    <property type="entry name" value="OMP_b-brl"/>
    <property type="match status" value="1"/>
</dbReference>
<reference evidence="8 9" key="1">
    <citation type="submission" date="2020-12" db="EMBL/GenBank/DDBJ databases">
        <title>Revised draft genomes of Rhodomicrobium vannielii ATCC 17100 and Rhodomicrobium udaipurense JA643.</title>
        <authorList>
            <person name="Conners E.M."/>
            <person name="Davenport E.J."/>
            <person name="Bose A."/>
        </authorList>
    </citation>
    <scope>NUCLEOTIDE SEQUENCE [LARGE SCALE GENOMIC DNA]</scope>
    <source>
        <strain evidence="8 9">JA643</strain>
    </source>
</reference>
<dbReference type="PANTHER" id="PTHR34001:SF3">
    <property type="entry name" value="BLL7405 PROTEIN"/>
    <property type="match status" value="1"/>
</dbReference>
<organism evidence="8 9">
    <name type="scientific">Rhodomicrobium udaipurense</name>
    <dbReference type="NCBI Taxonomy" id="1202716"/>
    <lineage>
        <taxon>Bacteria</taxon>
        <taxon>Pseudomonadati</taxon>
        <taxon>Pseudomonadota</taxon>
        <taxon>Alphaproteobacteria</taxon>
        <taxon>Hyphomicrobiales</taxon>
        <taxon>Hyphomicrobiaceae</taxon>
        <taxon>Rhodomicrobium</taxon>
    </lineage>
</organism>
<evidence type="ECO:0000256" key="5">
    <source>
        <dbReference type="ARBA" id="ARBA00038306"/>
    </source>
</evidence>
<comment type="caution">
    <text evidence="8">The sequence shown here is derived from an EMBL/GenBank/DDBJ whole genome shotgun (WGS) entry which is preliminary data.</text>
</comment>
<dbReference type="Gene3D" id="2.40.160.20">
    <property type="match status" value="1"/>
</dbReference>
<accession>A0A8I1GD57</accession>
<feature type="chain" id="PRO_5034401815" evidence="6">
    <location>
        <begin position="22"/>
        <end position="241"/>
    </location>
</feature>
<evidence type="ECO:0000256" key="4">
    <source>
        <dbReference type="ARBA" id="ARBA00023237"/>
    </source>
</evidence>
<keyword evidence="4" id="KW-0998">Cell outer membrane</keyword>